<protein>
    <submittedName>
        <fullName evidence="1">Uncharacterized protein</fullName>
    </submittedName>
</protein>
<gene>
    <name evidence="1" type="ORF">HAX54_006581</name>
</gene>
<keyword evidence="2" id="KW-1185">Reference proteome</keyword>
<dbReference type="Proteomes" id="UP000823775">
    <property type="component" value="Unassembled WGS sequence"/>
</dbReference>
<evidence type="ECO:0000313" key="2">
    <source>
        <dbReference type="Proteomes" id="UP000823775"/>
    </source>
</evidence>
<evidence type="ECO:0000313" key="1">
    <source>
        <dbReference type="EMBL" id="MCD7468415.1"/>
    </source>
</evidence>
<proteinExistence type="predicted"/>
<dbReference type="EMBL" id="JACEIK010001331">
    <property type="protein sequence ID" value="MCD7468415.1"/>
    <property type="molecule type" value="Genomic_DNA"/>
</dbReference>
<accession>A0ABS8TBW9</accession>
<reference evidence="1 2" key="1">
    <citation type="journal article" date="2021" name="BMC Genomics">
        <title>Datura genome reveals duplications of psychoactive alkaloid biosynthetic genes and high mutation rate following tissue culture.</title>
        <authorList>
            <person name="Rajewski A."/>
            <person name="Carter-House D."/>
            <person name="Stajich J."/>
            <person name="Litt A."/>
        </authorList>
    </citation>
    <scope>NUCLEOTIDE SEQUENCE [LARGE SCALE GENOMIC DNA]</scope>
    <source>
        <strain evidence="1">AR-01</strain>
    </source>
</reference>
<organism evidence="1 2">
    <name type="scientific">Datura stramonium</name>
    <name type="common">Jimsonweed</name>
    <name type="synonym">Common thornapple</name>
    <dbReference type="NCBI Taxonomy" id="4076"/>
    <lineage>
        <taxon>Eukaryota</taxon>
        <taxon>Viridiplantae</taxon>
        <taxon>Streptophyta</taxon>
        <taxon>Embryophyta</taxon>
        <taxon>Tracheophyta</taxon>
        <taxon>Spermatophyta</taxon>
        <taxon>Magnoliopsida</taxon>
        <taxon>eudicotyledons</taxon>
        <taxon>Gunneridae</taxon>
        <taxon>Pentapetalae</taxon>
        <taxon>asterids</taxon>
        <taxon>lamiids</taxon>
        <taxon>Solanales</taxon>
        <taxon>Solanaceae</taxon>
        <taxon>Solanoideae</taxon>
        <taxon>Datureae</taxon>
        <taxon>Datura</taxon>
    </lineage>
</organism>
<comment type="caution">
    <text evidence="1">The sequence shown here is derived from an EMBL/GenBank/DDBJ whole genome shotgun (WGS) entry which is preliminary data.</text>
</comment>
<sequence length="80" mass="8782">MAINKKDTLITQIFPLITQTFSIPSEGVNELAVLFSSHLPVLYSQFSLPFLLHRRSEAVNTCIPSEVSDCSSSPSLTLSI</sequence>
<name>A0ABS8TBW9_DATST</name>